<dbReference type="KEGG" id="apac:S7S_18415"/>
<dbReference type="PANTHER" id="PTHR34477:SF1">
    <property type="entry name" value="UPF0213 PROTEIN YHBQ"/>
    <property type="match status" value="1"/>
</dbReference>
<evidence type="ECO:0000313" key="4">
    <source>
        <dbReference type="Proteomes" id="UP000006764"/>
    </source>
</evidence>
<evidence type="ECO:0000259" key="2">
    <source>
        <dbReference type="PROSITE" id="PS50164"/>
    </source>
</evidence>
<proteinExistence type="inferred from homology"/>
<dbReference type="HOGENOM" id="CLU_135650_0_3_6"/>
<dbReference type="CDD" id="cd10456">
    <property type="entry name" value="GIY-YIG_UPF0213"/>
    <property type="match status" value="1"/>
</dbReference>
<accession>A0A0B4XTS6</accession>
<dbReference type="EMBL" id="CP004387">
    <property type="protein sequence ID" value="AJD50095.1"/>
    <property type="molecule type" value="Genomic_DNA"/>
</dbReference>
<dbReference type="InterPro" id="IPR000305">
    <property type="entry name" value="GIY-YIG_endonuc"/>
</dbReference>
<dbReference type="PANTHER" id="PTHR34477">
    <property type="entry name" value="UPF0213 PROTEIN YHBQ"/>
    <property type="match status" value="1"/>
</dbReference>
<feature type="domain" description="GIY-YIG" evidence="2">
    <location>
        <begin position="8"/>
        <end position="85"/>
    </location>
</feature>
<dbReference type="RefSeq" id="WP_008734449.1">
    <property type="nucleotide sequence ID" value="NZ_CP004387.1"/>
</dbReference>
<keyword evidence="3" id="KW-0255">Endonuclease</keyword>
<dbReference type="Gene3D" id="3.40.1440.10">
    <property type="entry name" value="GIY-YIG endonuclease"/>
    <property type="match status" value="1"/>
</dbReference>
<gene>
    <name evidence="3" type="ORF">S7S_18415</name>
</gene>
<dbReference type="Pfam" id="PF01541">
    <property type="entry name" value="GIY-YIG"/>
    <property type="match status" value="1"/>
</dbReference>
<dbReference type="Proteomes" id="UP000006764">
    <property type="component" value="Chromosome"/>
</dbReference>
<dbReference type="InterPro" id="IPR035901">
    <property type="entry name" value="GIY-YIG_endonuc_sf"/>
</dbReference>
<keyword evidence="3" id="KW-0540">Nuclease</keyword>
<evidence type="ECO:0000313" key="3">
    <source>
        <dbReference type="EMBL" id="AJD50095.1"/>
    </source>
</evidence>
<comment type="similarity">
    <text evidence="1">Belongs to the UPF0213 family.</text>
</comment>
<dbReference type="GO" id="GO:0004519">
    <property type="term" value="F:endonuclease activity"/>
    <property type="evidence" value="ECO:0007669"/>
    <property type="project" value="UniProtKB-KW"/>
</dbReference>
<dbReference type="InterPro" id="IPR050190">
    <property type="entry name" value="UPF0213_domain"/>
</dbReference>
<sequence length="93" mass="10725">MVAKTPEMVWFVYILRCADASLYTGITNDLQRRLLAHNNDDRSGARYTRARRPVELVWHEQHASRSDALRREAAIKRLSRAKKLHLLGAADEP</sequence>
<keyword evidence="4" id="KW-1185">Reference proteome</keyword>
<keyword evidence="3" id="KW-0378">Hydrolase</keyword>
<dbReference type="AlphaFoldDB" id="A0A0B4XTS6"/>
<reference evidence="3 4" key="1">
    <citation type="journal article" date="2012" name="J. Bacteriol.">
        <title>Genome sequence of an alkane-degrading bacterium, Alcanivorax pacificus type strain W11-5, isolated from deep sea sediment.</title>
        <authorList>
            <person name="Lai Q."/>
            <person name="Shao Z."/>
        </authorList>
    </citation>
    <scope>NUCLEOTIDE SEQUENCE [LARGE SCALE GENOMIC DNA]</scope>
    <source>
        <strain evidence="3 4">W11-5</strain>
    </source>
</reference>
<organism evidence="3 4">
    <name type="scientific">Isoalcanivorax pacificus W11-5</name>
    <dbReference type="NCBI Taxonomy" id="391936"/>
    <lineage>
        <taxon>Bacteria</taxon>
        <taxon>Pseudomonadati</taxon>
        <taxon>Pseudomonadota</taxon>
        <taxon>Gammaproteobacteria</taxon>
        <taxon>Oceanospirillales</taxon>
        <taxon>Alcanivoracaceae</taxon>
        <taxon>Isoalcanivorax</taxon>
    </lineage>
</organism>
<name>A0A0B4XTS6_9GAMM</name>
<dbReference type="SUPFAM" id="SSF82771">
    <property type="entry name" value="GIY-YIG endonuclease"/>
    <property type="match status" value="1"/>
</dbReference>
<protein>
    <submittedName>
        <fullName evidence="3">Endonuclease</fullName>
    </submittedName>
</protein>
<dbReference type="PROSITE" id="PS50164">
    <property type="entry name" value="GIY_YIG"/>
    <property type="match status" value="1"/>
</dbReference>
<dbReference type="STRING" id="391936.S7S_18415"/>
<evidence type="ECO:0000256" key="1">
    <source>
        <dbReference type="ARBA" id="ARBA00007435"/>
    </source>
</evidence>